<evidence type="ECO:0000259" key="6">
    <source>
        <dbReference type="SMART" id="SM01131"/>
    </source>
</evidence>
<keyword evidence="8" id="KW-1185">Reference proteome</keyword>
<dbReference type="EMBL" id="BRZM01000278">
    <property type="protein sequence ID" value="GLD69804.1"/>
    <property type="molecule type" value="Genomic_DNA"/>
</dbReference>
<dbReference type="InterPro" id="IPR004097">
    <property type="entry name" value="DHHA2"/>
</dbReference>
<gene>
    <name evidence="7" type="ORF">AKAME5_002112100</name>
</gene>
<keyword evidence="5" id="KW-0464">Manganese</keyword>
<feature type="domain" description="DHHA2" evidence="6">
    <location>
        <begin position="225"/>
        <end position="370"/>
    </location>
</feature>
<proteinExistence type="inferred from homology"/>
<organism evidence="7 8">
    <name type="scientific">Lates japonicus</name>
    <name type="common">Japanese lates</name>
    <dbReference type="NCBI Taxonomy" id="270547"/>
    <lineage>
        <taxon>Eukaryota</taxon>
        <taxon>Metazoa</taxon>
        <taxon>Chordata</taxon>
        <taxon>Craniata</taxon>
        <taxon>Vertebrata</taxon>
        <taxon>Euteleostomi</taxon>
        <taxon>Actinopterygii</taxon>
        <taxon>Neopterygii</taxon>
        <taxon>Teleostei</taxon>
        <taxon>Neoteleostei</taxon>
        <taxon>Acanthomorphata</taxon>
        <taxon>Carangaria</taxon>
        <taxon>Carangaria incertae sedis</taxon>
        <taxon>Centropomidae</taxon>
        <taxon>Lates</taxon>
    </lineage>
</organism>
<accession>A0AAD3NCY8</accession>
<dbReference type="GO" id="GO:0005737">
    <property type="term" value="C:cytoplasm"/>
    <property type="evidence" value="ECO:0007669"/>
    <property type="project" value="InterPro"/>
</dbReference>
<evidence type="ECO:0000256" key="4">
    <source>
        <dbReference type="ARBA" id="ARBA00022801"/>
    </source>
</evidence>
<evidence type="ECO:0000256" key="2">
    <source>
        <dbReference type="ARBA" id="ARBA00010331"/>
    </source>
</evidence>
<dbReference type="SMART" id="SM01131">
    <property type="entry name" value="DHHA2"/>
    <property type="match status" value="1"/>
</dbReference>
<evidence type="ECO:0000256" key="3">
    <source>
        <dbReference type="ARBA" id="ARBA00022723"/>
    </source>
</evidence>
<dbReference type="InterPro" id="IPR038222">
    <property type="entry name" value="DHHA2_dom_sf"/>
</dbReference>
<dbReference type="Gene3D" id="3.90.1640.10">
    <property type="entry name" value="inorganic pyrophosphatase (n-terminal core)"/>
    <property type="match status" value="1"/>
</dbReference>
<dbReference type="PANTHER" id="PTHR12112">
    <property type="entry name" value="BNIP - RELATED"/>
    <property type="match status" value="1"/>
</dbReference>
<dbReference type="AlphaFoldDB" id="A0AAD3NCY8"/>
<protein>
    <submittedName>
        <fullName evidence="7">Protein prune homolog</fullName>
    </submittedName>
</protein>
<dbReference type="SUPFAM" id="SSF64182">
    <property type="entry name" value="DHH phosphoesterases"/>
    <property type="match status" value="1"/>
</dbReference>
<dbReference type="Proteomes" id="UP001279410">
    <property type="component" value="Unassembled WGS sequence"/>
</dbReference>
<dbReference type="PANTHER" id="PTHR12112:SF47">
    <property type="entry name" value="EXOPOLYPHOSPHATASE PRUNE1"/>
    <property type="match status" value="1"/>
</dbReference>
<evidence type="ECO:0000256" key="1">
    <source>
        <dbReference type="ARBA" id="ARBA00001936"/>
    </source>
</evidence>
<keyword evidence="4" id="KW-0378">Hydrolase</keyword>
<evidence type="ECO:0000256" key="5">
    <source>
        <dbReference type="ARBA" id="ARBA00023211"/>
    </source>
</evidence>
<keyword evidence="3" id="KW-0479">Metal-binding</keyword>
<comment type="cofactor">
    <cofactor evidence="1">
        <name>Mn(2+)</name>
        <dbReference type="ChEBI" id="CHEBI:29035"/>
    </cofactor>
</comment>
<evidence type="ECO:0000313" key="8">
    <source>
        <dbReference type="Proteomes" id="UP001279410"/>
    </source>
</evidence>
<comment type="caution">
    <text evidence="7">The sequence shown here is derived from an EMBL/GenBank/DDBJ whole genome shotgun (WGS) entry which is preliminary data.</text>
</comment>
<sequence length="492" mass="54464">MNFSLRLFFSDAERRKQQVVQTGFHGNQRVHVVLGSESCDLDSVASSLAMAYFLSRTSSGLPGHSLVLPVLNVPRSQFHLRADVLLLLRETGIATDTLVFRDQVDLACLHGNRRLDLTLVDHNILPSTDRDLGGAVTEVIDHHQLERTASFSCPVTVETVASCATLVAERILSRAPEILDQQLALLLYGVMVVDCVVGKVTVKDGHMIHLLQTQFPDLPQRGALHTALHTAKFDLSGFTTEQILLNNMKTVAGGDVRVAVSIVYMSLDSFLQRKNLQQELRDFCQSHRLDAVVAMTISFNDQSDEPVRQVAIYSSNPLYRQEISHALLNSCSLTLCLSPASSPYKDILSYHQGNALASRRAVLPVLTHFLSDWWQREVHCGADGEDLDDQHDQSDVMISDTFPVNKESADLSDAGWLPNSYSACRHHRRRLQLGAEDYGSIEEDYGGRMMPPPPMNSLVDGCPLDGGFNQEALLEKFSRMGGGEEEQVGRGN</sequence>
<evidence type="ECO:0000313" key="7">
    <source>
        <dbReference type="EMBL" id="GLD69804.1"/>
    </source>
</evidence>
<dbReference type="Pfam" id="PF02833">
    <property type="entry name" value="DHHA2"/>
    <property type="match status" value="1"/>
</dbReference>
<dbReference type="Pfam" id="PF01368">
    <property type="entry name" value="DHH"/>
    <property type="match status" value="1"/>
</dbReference>
<dbReference type="InterPro" id="IPR001667">
    <property type="entry name" value="DDH_dom"/>
</dbReference>
<name>A0AAD3NCY8_LATJO</name>
<dbReference type="GO" id="GO:0004309">
    <property type="term" value="F:exopolyphosphatase activity"/>
    <property type="evidence" value="ECO:0007669"/>
    <property type="project" value="TreeGrafter"/>
</dbReference>
<comment type="similarity">
    <text evidence="2">Belongs to the PPase class C family. Prune subfamily.</text>
</comment>
<reference evidence="7" key="1">
    <citation type="submission" date="2022-08" db="EMBL/GenBank/DDBJ databases">
        <title>Genome sequencing of akame (Lates japonicus).</title>
        <authorList>
            <person name="Hashiguchi Y."/>
            <person name="Takahashi H."/>
        </authorList>
    </citation>
    <scope>NUCLEOTIDE SEQUENCE</scope>
    <source>
        <strain evidence="7">Kochi</strain>
    </source>
</reference>
<dbReference type="Gene3D" id="3.10.310.20">
    <property type="entry name" value="DHHA2 domain"/>
    <property type="match status" value="1"/>
</dbReference>
<dbReference type="GO" id="GO:0046872">
    <property type="term" value="F:metal ion binding"/>
    <property type="evidence" value="ECO:0007669"/>
    <property type="project" value="UniProtKB-KW"/>
</dbReference>
<dbReference type="InterPro" id="IPR038763">
    <property type="entry name" value="DHH_sf"/>
</dbReference>